<evidence type="ECO:0000256" key="4">
    <source>
        <dbReference type="ARBA" id="ARBA00022679"/>
    </source>
</evidence>
<dbReference type="PANTHER" id="PTHR34220:SF11">
    <property type="entry name" value="SENSOR PROTEIN KINASE HPTS"/>
    <property type="match status" value="1"/>
</dbReference>
<keyword evidence="5" id="KW-0812">Transmembrane</keyword>
<keyword evidence="3" id="KW-0597">Phosphoprotein</keyword>
<evidence type="ECO:0000256" key="2">
    <source>
        <dbReference type="ARBA" id="ARBA00022475"/>
    </source>
</evidence>
<dbReference type="Pfam" id="PF00672">
    <property type="entry name" value="HAMP"/>
    <property type="match status" value="1"/>
</dbReference>
<dbReference type="SMART" id="SM00304">
    <property type="entry name" value="HAMP"/>
    <property type="match status" value="1"/>
</dbReference>
<keyword evidence="2" id="KW-1003">Cell membrane</keyword>
<accession>A0A3G9IV75</accession>
<dbReference type="Pfam" id="PF06580">
    <property type="entry name" value="His_kinase"/>
    <property type="match status" value="1"/>
</dbReference>
<dbReference type="Gene3D" id="3.30.565.10">
    <property type="entry name" value="Histidine kinase-like ATPase, C-terminal domain"/>
    <property type="match status" value="1"/>
</dbReference>
<keyword evidence="10" id="KW-0902">Two-component regulatory system</keyword>
<dbReference type="AlphaFoldDB" id="A0A3G9IV75"/>
<dbReference type="RefSeq" id="WP_164522899.1">
    <property type="nucleotide sequence ID" value="NZ_AP019308.1"/>
</dbReference>
<dbReference type="InterPro" id="IPR010559">
    <property type="entry name" value="Sig_transdc_His_kin_internal"/>
</dbReference>
<dbReference type="GO" id="GO:0005886">
    <property type="term" value="C:plasma membrane"/>
    <property type="evidence" value="ECO:0007669"/>
    <property type="project" value="UniProtKB-SubCell"/>
</dbReference>
<evidence type="ECO:0000313" key="13">
    <source>
        <dbReference type="Proteomes" id="UP000275368"/>
    </source>
</evidence>
<dbReference type="PANTHER" id="PTHR34220">
    <property type="entry name" value="SENSOR HISTIDINE KINASE YPDA"/>
    <property type="match status" value="1"/>
</dbReference>
<dbReference type="Proteomes" id="UP000275368">
    <property type="component" value="Chromosome"/>
</dbReference>
<keyword evidence="9" id="KW-1133">Transmembrane helix</keyword>
<evidence type="ECO:0000256" key="7">
    <source>
        <dbReference type="ARBA" id="ARBA00022777"/>
    </source>
</evidence>
<dbReference type="SUPFAM" id="SSF158472">
    <property type="entry name" value="HAMP domain-like"/>
    <property type="match status" value="1"/>
</dbReference>
<keyword evidence="11" id="KW-0472">Membrane</keyword>
<evidence type="ECO:0000256" key="10">
    <source>
        <dbReference type="ARBA" id="ARBA00023012"/>
    </source>
</evidence>
<dbReference type="GO" id="GO:0000155">
    <property type="term" value="F:phosphorelay sensor kinase activity"/>
    <property type="evidence" value="ECO:0007669"/>
    <property type="project" value="InterPro"/>
</dbReference>
<protein>
    <submittedName>
        <fullName evidence="12">Two-component sensor histidine kinase</fullName>
    </submittedName>
</protein>
<keyword evidence="7 12" id="KW-0418">Kinase</keyword>
<keyword evidence="4" id="KW-0808">Transferase</keyword>
<evidence type="ECO:0000256" key="3">
    <source>
        <dbReference type="ARBA" id="ARBA00022553"/>
    </source>
</evidence>
<dbReference type="CDD" id="cd06225">
    <property type="entry name" value="HAMP"/>
    <property type="match status" value="1"/>
</dbReference>
<dbReference type="GO" id="GO:0005524">
    <property type="term" value="F:ATP binding"/>
    <property type="evidence" value="ECO:0007669"/>
    <property type="project" value="UniProtKB-KW"/>
</dbReference>
<evidence type="ECO:0000256" key="6">
    <source>
        <dbReference type="ARBA" id="ARBA00022741"/>
    </source>
</evidence>
<evidence type="ECO:0000256" key="8">
    <source>
        <dbReference type="ARBA" id="ARBA00022840"/>
    </source>
</evidence>
<organism evidence="12 13">
    <name type="scientific">Paenibacillus baekrokdamisoli</name>
    <dbReference type="NCBI Taxonomy" id="1712516"/>
    <lineage>
        <taxon>Bacteria</taxon>
        <taxon>Bacillati</taxon>
        <taxon>Bacillota</taxon>
        <taxon>Bacilli</taxon>
        <taxon>Bacillales</taxon>
        <taxon>Paenibacillaceae</taxon>
        <taxon>Paenibacillus</taxon>
    </lineage>
</organism>
<evidence type="ECO:0000256" key="11">
    <source>
        <dbReference type="ARBA" id="ARBA00023136"/>
    </source>
</evidence>
<dbReference type="SUPFAM" id="SSF55874">
    <property type="entry name" value="ATPase domain of HSP90 chaperone/DNA topoisomerase II/histidine kinase"/>
    <property type="match status" value="1"/>
</dbReference>
<dbReference type="InterPro" id="IPR003660">
    <property type="entry name" value="HAMP_dom"/>
</dbReference>
<keyword evidence="8" id="KW-0067">ATP-binding</keyword>
<reference evidence="12 13" key="1">
    <citation type="submission" date="2018-11" db="EMBL/GenBank/DDBJ databases">
        <title>Complete genome sequence of Paenibacillus baekrokdamisoli strain KCTC 33723.</title>
        <authorList>
            <person name="Kang S.W."/>
            <person name="Lee K.C."/>
            <person name="Kim K.K."/>
            <person name="Kim J.S."/>
            <person name="Kim D.S."/>
            <person name="Ko S.H."/>
            <person name="Yang S.H."/>
            <person name="Lee J.S."/>
        </authorList>
    </citation>
    <scope>NUCLEOTIDE SEQUENCE [LARGE SCALE GENOMIC DNA]</scope>
    <source>
        <strain evidence="12 13">KCTC 33723</strain>
    </source>
</reference>
<dbReference type="InterPro" id="IPR036890">
    <property type="entry name" value="HATPase_C_sf"/>
</dbReference>
<evidence type="ECO:0000256" key="9">
    <source>
        <dbReference type="ARBA" id="ARBA00022989"/>
    </source>
</evidence>
<gene>
    <name evidence="12" type="ORF">Back11_40720</name>
</gene>
<dbReference type="Gene3D" id="6.10.340.10">
    <property type="match status" value="1"/>
</dbReference>
<keyword evidence="13" id="KW-1185">Reference proteome</keyword>
<name>A0A3G9IV75_9BACL</name>
<dbReference type="PROSITE" id="PS50885">
    <property type="entry name" value="HAMP"/>
    <property type="match status" value="1"/>
</dbReference>
<proteinExistence type="predicted"/>
<sequence length="587" mass="68111">MNLINFYRTHFQKKLFNKLLLIYSIITVVSLAVLSIFVYKYFTDTLVQKELDLNKQALDSVSTYLDNKYSSAQQIVKQLYQDNTVMEDVKYFLENDFDQYLRYRLNRYASSSGFTTQSFVKYFRNPLEDDTDIRSIALYSQKQNFVYMLQSNDMLKIYPSDMAKGAAGALSTIQKHRKIKKVYSIMKELNDPRTLLPLGELIIDYDSDNIAKAFRNYQKELKGYIVVLTPDNNVVYDSSNQYYDHSYPYMAKLTMSSSSAKFEEDSFINVMSNRYGFLIAGIIPKSQIYNNVKGLRNTILLITVLCIAAAIGFTYMTIINYSRRTKEIVRAMKKLQDGDLSVRIAVEKEDELFEISNRFNHMCEDLSTHIDQVYKSEIKQKQAELVAFQAQIKPHFLYNTLEAIRMRAISKEAHDVGEMIYLLATLFKYSVKSDTMVSVSDELEYSRLYLDLFRIRYKNKFAYSIEIDDELLNCRIMKLSIQPFIENYIVHGIRLHREDNEIAIAAKLDNNGKTFKITLRDNGKGMDPDTLTQIRERLCEPSLHPSQSIGITNVNERLKIIFGNGYELLIDSKQNEGTTIEMILSAT</sequence>
<dbReference type="KEGG" id="pbk:Back11_40720"/>
<evidence type="ECO:0000313" key="12">
    <source>
        <dbReference type="EMBL" id="BBH22727.1"/>
    </source>
</evidence>
<dbReference type="InterPro" id="IPR050640">
    <property type="entry name" value="Bact_2-comp_sensor_kinase"/>
</dbReference>
<evidence type="ECO:0000256" key="5">
    <source>
        <dbReference type="ARBA" id="ARBA00022692"/>
    </source>
</evidence>
<dbReference type="EMBL" id="AP019308">
    <property type="protein sequence ID" value="BBH22727.1"/>
    <property type="molecule type" value="Genomic_DNA"/>
</dbReference>
<keyword evidence="6" id="KW-0547">Nucleotide-binding</keyword>
<comment type="subcellular location">
    <subcellularLocation>
        <location evidence="1">Cell membrane</location>
        <topology evidence="1">Multi-pass membrane protein</topology>
    </subcellularLocation>
</comment>
<evidence type="ECO:0000256" key="1">
    <source>
        <dbReference type="ARBA" id="ARBA00004651"/>
    </source>
</evidence>